<protein>
    <submittedName>
        <fullName evidence="2">Uncharacterized protein</fullName>
    </submittedName>
</protein>
<dbReference type="Proteomes" id="UP000823821">
    <property type="component" value="Unassembled WGS sequence"/>
</dbReference>
<evidence type="ECO:0000313" key="2">
    <source>
        <dbReference type="EMBL" id="HJA78856.1"/>
    </source>
</evidence>
<sequence>MTRPAPERCLLPLEEVIRLCAAAPAPLSPARRDILRFLLQRHDLSDETLAALRPLVLAWLVCLCPALAELDWERAAAPDDGAKLAAEARRLAGDSLSLVPLAGPLRQQAHALADACEARQREQERLRAEVERLTARLAEQEPAVTALLREERRTRNAREAQRQAESRLRAAEDELASLRRQVEHLQRQAARAADADAAAPAAAPAADGFGFGDSRADEQGFGF</sequence>
<accession>A0A9D2KRX6</accession>
<gene>
    <name evidence="2" type="ORF">H9784_04695</name>
</gene>
<name>A0A9D2KRX6_9BACT</name>
<dbReference type="EMBL" id="DWZD01000031">
    <property type="protein sequence ID" value="HJA78856.1"/>
    <property type="molecule type" value="Genomic_DNA"/>
</dbReference>
<keyword evidence="1" id="KW-0175">Coiled coil</keyword>
<proteinExistence type="predicted"/>
<comment type="caution">
    <text evidence="2">The sequence shown here is derived from an EMBL/GenBank/DDBJ whole genome shotgun (WGS) entry which is preliminary data.</text>
</comment>
<feature type="coiled-coil region" evidence="1">
    <location>
        <begin position="116"/>
        <end position="195"/>
    </location>
</feature>
<organism evidence="2 3">
    <name type="scientific">Candidatus Desulfovibrio intestinavium</name>
    <dbReference type="NCBI Taxonomy" id="2838534"/>
    <lineage>
        <taxon>Bacteria</taxon>
        <taxon>Pseudomonadati</taxon>
        <taxon>Thermodesulfobacteriota</taxon>
        <taxon>Desulfovibrionia</taxon>
        <taxon>Desulfovibrionales</taxon>
        <taxon>Desulfovibrionaceae</taxon>
        <taxon>Desulfovibrio</taxon>
    </lineage>
</organism>
<reference evidence="2" key="1">
    <citation type="journal article" date="2021" name="PeerJ">
        <title>Extensive microbial diversity within the chicken gut microbiome revealed by metagenomics and culture.</title>
        <authorList>
            <person name="Gilroy R."/>
            <person name="Ravi A."/>
            <person name="Getino M."/>
            <person name="Pursley I."/>
            <person name="Horton D.L."/>
            <person name="Alikhan N.F."/>
            <person name="Baker D."/>
            <person name="Gharbi K."/>
            <person name="Hall N."/>
            <person name="Watson M."/>
            <person name="Adriaenssens E.M."/>
            <person name="Foster-Nyarko E."/>
            <person name="Jarju S."/>
            <person name="Secka A."/>
            <person name="Antonio M."/>
            <person name="Oren A."/>
            <person name="Chaudhuri R.R."/>
            <person name="La Ragione R."/>
            <person name="Hildebrand F."/>
            <person name="Pallen M.J."/>
        </authorList>
    </citation>
    <scope>NUCLEOTIDE SEQUENCE</scope>
    <source>
        <strain evidence="2">5032</strain>
    </source>
</reference>
<reference evidence="2" key="2">
    <citation type="submission" date="2021-04" db="EMBL/GenBank/DDBJ databases">
        <authorList>
            <person name="Gilroy R."/>
        </authorList>
    </citation>
    <scope>NUCLEOTIDE SEQUENCE</scope>
    <source>
        <strain evidence="2">5032</strain>
    </source>
</reference>
<evidence type="ECO:0000256" key="1">
    <source>
        <dbReference type="SAM" id="Coils"/>
    </source>
</evidence>
<evidence type="ECO:0000313" key="3">
    <source>
        <dbReference type="Proteomes" id="UP000823821"/>
    </source>
</evidence>
<dbReference type="AlphaFoldDB" id="A0A9D2KRX6"/>